<sequence length="177" mass="18456">MAAFPSGVTIVTALDAEGLPRGMTCSSMTSVALDPPTLVVCVRTASPTLRALLDQGQFAVNLLHEQARATSDLFASGAPDRFDRVGWRLPLGAGGPHLTSSAHAIADCTVVETAVFGDHTAVFAQARRVSVRPTIRPLLYGLRRYAGWSAAASGPPPAALPLPPRPVPDEGAAHVRS</sequence>
<proteinExistence type="predicted"/>
<dbReference type="InterPro" id="IPR050268">
    <property type="entry name" value="NADH-dep_flavin_reductase"/>
</dbReference>
<evidence type="ECO:0000256" key="1">
    <source>
        <dbReference type="ARBA" id="ARBA00023002"/>
    </source>
</evidence>
<reference evidence="4" key="1">
    <citation type="submission" date="2022-10" db="EMBL/GenBank/DDBJ databases">
        <title>The complete genomes of actinobacterial strains from the NBC collection.</title>
        <authorList>
            <person name="Joergensen T.S."/>
            <person name="Alvarez Arevalo M."/>
            <person name="Sterndorff E.B."/>
            <person name="Faurdal D."/>
            <person name="Vuksanovic O."/>
            <person name="Mourched A.-S."/>
            <person name="Charusanti P."/>
            <person name="Shaw S."/>
            <person name="Blin K."/>
            <person name="Weber T."/>
        </authorList>
    </citation>
    <scope>NUCLEOTIDE SEQUENCE</scope>
    <source>
        <strain evidence="4">NBC 00180</strain>
    </source>
</reference>
<dbReference type="InterPro" id="IPR002563">
    <property type="entry name" value="Flavin_Rdtase-like_dom"/>
</dbReference>
<dbReference type="SMART" id="SM00903">
    <property type="entry name" value="Flavin_Reduct"/>
    <property type="match status" value="1"/>
</dbReference>
<feature type="region of interest" description="Disordered" evidence="2">
    <location>
        <begin position="155"/>
        <end position="177"/>
    </location>
</feature>
<protein>
    <submittedName>
        <fullName evidence="4">Flavin reductase family protein</fullName>
    </submittedName>
</protein>
<feature type="domain" description="Flavin reductase like" evidence="3">
    <location>
        <begin position="1"/>
        <end position="147"/>
    </location>
</feature>
<dbReference type="GO" id="GO:0042602">
    <property type="term" value="F:riboflavin reductase (NADPH) activity"/>
    <property type="evidence" value="ECO:0007669"/>
    <property type="project" value="TreeGrafter"/>
</dbReference>
<name>A0AAU1IFF6_9ACTN</name>
<dbReference type="GO" id="GO:0010181">
    <property type="term" value="F:FMN binding"/>
    <property type="evidence" value="ECO:0007669"/>
    <property type="project" value="InterPro"/>
</dbReference>
<accession>A0AAU1IFF6</accession>
<dbReference type="PANTHER" id="PTHR30466:SF1">
    <property type="entry name" value="FMN REDUCTASE (NADH) RUTF"/>
    <property type="match status" value="1"/>
</dbReference>
<dbReference type="InterPro" id="IPR012349">
    <property type="entry name" value="Split_barrel_FMN-bd"/>
</dbReference>
<evidence type="ECO:0000313" key="4">
    <source>
        <dbReference type="EMBL" id="WTP92427.1"/>
    </source>
</evidence>
<gene>
    <name evidence="4" type="ORF">OG477_43510</name>
</gene>
<feature type="compositionally biased region" description="Pro residues" evidence="2">
    <location>
        <begin position="155"/>
        <end position="166"/>
    </location>
</feature>
<dbReference type="Pfam" id="PF01613">
    <property type="entry name" value="Flavin_Reduct"/>
    <property type="match status" value="1"/>
</dbReference>
<organism evidence="4">
    <name type="scientific">Streptomyces sp. NBC_00180</name>
    <dbReference type="NCBI Taxonomy" id="2903632"/>
    <lineage>
        <taxon>Bacteria</taxon>
        <taxon>Bacillati</taxon>
        <taxon>Actinomycetota</taxon>
        <taxon>Actinomycetes</taxon>
        <taxon>Kitasatosporales</taxon>
        <taxon>Streptomycetaceae</taxon>
        <taxon>Streptomyces</taxon>
    </lineage>
</organism>
<dbReference type="Gene3D" id="2.30.110.10">
    <property type="entry name" value="Electron Transport, Fmn-binding Protein, Chain A"/>
    <property type="match status" value="1"/>
</dbReference>
<dbReference type="EMBL" id="CP108140">
    <property type="protein sequence ID" value="WTP92427.1"/>
    <property type="molecule type" value="Genomic_DNA"/>
</dbReference>
<dbReference type="SUPFAM" id="SSF50475">
    <property type="entry name" value="FMN-binding split barrel"/>
    <property type="match status" value="1"/>
</dbReference>
<evidence type="ECO:0000259" key="3">
    <source>
        <dbReference type="SMART" id="SM00903"/>
    </source>
</evidence>
<dbReference type="PANTHER" id="PTHR30466">
    <property type="entry name" value="FLAVIN REDUCTASE"/>
    <property type="match status" value="1"/>
</dbReference>
<feature type="compositionally biased region" description="Basic and acidic residues" evidence="2">
    <location>
        <begin position="167"/>
        <end position="177"/>
    </location>
</feature>
<dbReference type="AlphaFoldDB" id="A0AAU1IFF6"/>
<keyword evidence="1" id="KW-0560">Oxidoreductase</keyword>
<evidence type="ECO:0000256" key="2">
    <source>
        <dbReference type="SAM" id="MobiDB-lite"/>
    </source>
</evidence>